<feature type="domain" description="YopX protein" evidence="1">
    <location>
        <begin position="4"/>
        <end position="62"/>
    </location>
</feature>
<dbReference type="SUPFAM" id="SSF159006">
    <property type="entry name" value="YopX-like"/>
    <property type="match status" value="1"/>
</dbReference>
<organism evidence="2 3">
    <name type="scientific">Lactiplantibacillus plantarum</name>
    <name type="common">Lactobacillus plantarum</name>
    <dbReference type="NCBI Taxonomy" id="1590"/>
    <lineage>
        <taxon>Bacteria</taxon>
        <taxon>Bacillati</taxon>
        <taxon>Bacillota</taxon>
        <taxon>Bacilli</taxon>
        <taxon>Lactobacillales</taxon>
        <taxon>Lactobacillaceae</taxon>
        <taxon>Lactiplantibacillus</taxon>
    </lineage>
</organism>
<evidence type="ECO:0000313" key="3">
    <source>
        <dbReference type="Proteomes" id="UP000076872"/>
    </source>
</evidence>
<proteinExistence type="predicted"/>
<sequence>MNYRNGRKINVGDILWAKAARWIVTDNYQMRLIGKEMEFTQTILPAFVEYVGNVHENPELLEADK</sequence>
<accession>A0AAW3RJ98</accession>
<gene>
    <name evidence="2" type="ORF">NAB2_0610</name>
</gene>
<dbReference type="Proteomes" id="UP000076872">
    <property type="component" value="Unassembled WGS sequence"/>
</dbReference>
<comment type="caution">
    <text evidence="2">The sequence shown here is derived from an EMBL/GenBank/DDBJ whole genome shotgun (WGS) entry which is preliminary data.</text>
</comment>
<dbReference type="InterPro" id="IPR023385">
    <property type="entry name" value="YopX-like_C"/>
</dbReference>
<dbReference type="Pfam" id="PF09643">
    <property type="entry name" value="YopX"/>
    <property type="match status" value="1"/>
</dbReference>
<dbReference type="EMBL" id="LUXO01000012">
    <property type="protein sequence ID" value="KZV05648.1"/>
    <property type="molecule type" value="Genomic_DNA"/>
</dbReference>
<reference evidence="2 3" key="1">
    <citation type="submission" date="2016-03" db="EMBL/GenBank/DDBJ databases">
        <title>Comparative genomics of 54 Lactobacillus plantarum strains reveals genomic uncoupling from niche constraints.</title>
        <authorList>
            <person name="Martino M.E."/>
        </authorList>
    </citation>
    <scope>NUCLEOTIDE SEQUENCE [LARGE SCALE GENOMIC DNA]</scope>
    <source>
        <strain evidence="2 3">NAB2</strain>
    </source>
</reference>
<name>A0AAW3RJ98_LACPN</name>
<dbReference type="AlphaFoldDB" id="A0AAW3RJ98"/>
<evidence type="ECO:0000313" key="2">
    <source>
        <dbReference type="EMBL" id="KZV05648.1"/>
    </source>
</evidence>
<dbReference type="Gene3D" id="2.30.30.290">
    <property type="entry name" value="YopX-like domains"/>
    <property type="match status" value="1"/>
</dbReference>
<protein>
    <recommendedName>
        <fullName evidence="1">YopX protein domain-containing protein</fullName>
    </recommendedName>
</protein>
<dbReference type="InterPro" id="IPR019096">
    <property type="entry name" value="YopX_protein"/>
</dbReference>
<dbReference type="RefSeq" id="WP_022638825.1">
    <property type="nucleotide sequence ID" value="NZ_BLJR01000081.1"/>
</dbReference>
<evidence type="ECO:0000259" key="1">
    <source>
        <dbReference type="Pfam" id="PF09643"/>
    </source>
</evidence>